<dbReference type="InterPro" id="IPR004158">
    <property type="entry name" value="DUF247_pln"/>
</dbReference>
<organism evidence="2 3">
    <name type="scientific">Acacia crassicarpa</name>
    <name type="common">northern wattle</name>
    <dbReference type="NCBI Taxonomy" id="499986"/>
    <lineage>
        <taxon>Eukaryota</taxon>
        <taxon>Viridiplantae</taxon>
        <taxon>Streptophyta</taxon>
        <taxon>Embryophyta</taxon>
        <taxon>Tracheophyta</taxon>
        <taxon>Spermatophyta</taxon>
        <taxon>Magnoliopsida</taxon>
        <taxon>eudicotyledons</taxon>
        <taxon>Gunneridae</taxon>
        <taxon>Pentapetalae</taxon>
        <taxon>rosids</taxon>
        <taxon>fabids</taxon>
        <taxon>Fabales</taxon>
        <taxon>Fabaceae</taxon>
        <taxon>Caesalpinioideae</taxon>
        <taxon>mimosoid clade</taxon>
        <taxon>Acacieae</taxon>
        <taxon>Acacia</taxon>
    </lineage>
</organism>
<protein>
    <submittedName>
        <fullName evidence="2">Uncharacterized protein</fullName>
    </submittedName>
</protein>
<name>A0AAE1MJY3_9FABA</name>
<comment type="caution">
    <text evidence="2">The sequence shown here is derived from an EMBL/GenBank/DDBJ whole genome shotgun (WGS) entry which is preliminary data.</text>
</comment>
<feature type="region of interest" description="Disordered" evidence="1">
    <location>
        <begin position="285"/>
        <end position="307"/>
    </location>
</feature>
<sequence>MASKDHTIISGSSNPAYEIVKHIMIDIKYEPEDPNTTKWNIYQVPCNLRSLNESAYTPQLISIGPLHYGREKLNPMQKQKLRYLNLFRCRVKNNMDEFKEYLKSKEAFIRQCYPEKLRDDIDKEKLVEVMLDEFKEYLKRKEADIRQCYAEKLCDDIDKEKLVEMMLLDCVFIMELFLRVQSQKYEEDSKNGKNLEKETYSDDIIVKQSWLNKSIQRDLLLLENQIPLFILEELYKNFVPDSKKKHPTFIDLARDCFDYYHPNEKCDEEKKSSTGFVQFMKCGTNKKGDSSSGEKTGSSDSKGEPPKHFTDLIRSFYICKNLNDFKKGCSFKTATKLRESGVSFEKVDKKPLLDIMFQKHQILSNFLCLGCFPKSSYFKARLQIPQLKVQDTTECVLRNLIAFEQCHYPDQPYICNYVSFIDSLIHTKDDVELLVEKEVIVHELGSDKEVATLVNGLCKHVVTDKTCYRDIIVDVNKHYQSQWNRTMAALRLVYFRDAWRASSTLVATAVLVFTIFNFCRVVKLVLDLEGGNKEP</sequence>
<dbReference type="PANTHER" id="PTHR31170:SF9">
    <property type="entry name" value="PROTEIN, PUTATIVE (DUF247)-RELATED"/>
    <property type="match status" value="1"/>
</dbReference>
<evidence type="ECO:0000313" key="2">
    <source>
        <dbReference type="EMBL" id="KAK4270562.1"/>
    </source>
</evidence>
<evidence type="ECO:0000256" key="1">
    <source>
        <dbReference type="SAM" id="MobiDB-lite"/>
    </source>
</evidence>
<dbReference type="Proteomes" id="UP001293593">
    <property type="component" value="Unassembled WGS sequence"/>
</dbReference>
<reference evidence="2" key="1">
    <citation type="submission" date="2023-10" db="EMBL/GenBank/DDBJ databases">
        <title>Chromosome-level genome of the transformable northern wattle, Acacia crassicarpa.</title>
        <authorList>
            <person name="Massaro I."/>
            <person name="Sinha N.R."/>
            <person name="Poethig S."/>
            <person name="Leichty A.R."/>
        </authorList>
    </citation>
    <scope>NUCLEOTIDE SEQUENCE</scope>
    <source>
        <strain evidence="2">Acra3RX</strain>
        <tissue evidence="2">Leaf</tissue>
    </source>
</reference>
<proteinExistence type="predicted"/>
<accession>A0AAE1MJY3</accession>
<feature type="compositionally biased region" description="Low complexity" evidence="1">
    <location>
        <begin position="290"/>
        <end position="300"/>
    </location>
</feature>
<dbReference type="PANTHER" id="PTHR31170">
    <property type="entry name" value="BNAC04G53230D PROTEIN"/>
    <property type="match status" value="1"/>
</dbReference>
<keyword evidence="3" id="KW-1185">Reference proteome</keyword>
<dbReference type="Pfam" id="PF03140">
    <property type="entry name" value="DUF247"/>
    <property type="match status" value="1"/>
</dbReference>
<dbReference type="AlphaFoldDB" id="A0AAE1MJY3"/>
<evidence type="ECO:0000313" key="3">
    <source>
        <dbReference type="Proteomes" id="UP001293593"/>
    </source>
</evidence>
<gene>
    <name evidence="2" type="ORF">QN277_023584</name>
</gene>
<dbReference type="EMBL" id="JAWXYG010000006">
    <property type="protein sequence ID" value="KAK4270562.1"/>
    <property type="molecule type" value="Genomic_DNA"/>
</dbReference>